<evidence type="ECO:0000256" key="3">
    <source>
        <dbReference type="ARBA" id="ARBA00022946"/>
    </source>
</evidence>
<dbReference type="EMBL" id="JACEIK010002078">
    <property type="protein sequence ID" value="MCD9558925.1"/>
    <property type="molecule type" value="Genomic_DNA"/>
</dbReference>
<sequence>MSSNCLQNYLAFAVRNSKPQPFLFPCHGSTFFYSNIIRPEQVCHLSRRNLSFRPLLPLAARSSSSNGTEDGEECEEVTAEAREAVSYYLQELGVSNEESMEIALNSPKYISMLIDSVRDLDEFSLWNSWSTTDCKITDEKAYLPAVPVDPPVIPPLERPVSFKRKVYLMAKKKGDKGMLPFLESIGLTLSSATHLARYLSSNSLFQTLPSLINKVKYVKNIFFANSDDGGLIARNARQMMMHLSISIDEDVQQTLSFFEKIQARRGGLHSLGSQDASLRHLIESFPRILLLPKKSHMKCLMVFLDDIGVAEGCTRQILLLFPPIIFYDIEKDVRPRMWTILKDGMEGKDFGQMLLKYPWILSRNILQNYENILIFFDDEKVPKISVSQAIKSCPLLLGLSVNKLKLVVEQLRNFGIRNQKLGKVIATSPQLLLQKPQEFHQVVCFLRDLGLDDDIIGRILGRCPEIFASSIRRTLKRKLNFLLGIGVARSHLPRIIRKYPEFFVCDIHKALRPRTTYLMHVGLSKREVALMICRFSPLLGYSIDEVLKPKVEFLMNSMGKPISDLVDYPRYFSYSLEKKIKPRFWMLKSRNVECSLKSMLGKNDEAFSAEFGEGKMLVPPL</sequence>
<proteinExistence type="inferred from homology"/>
<dbReference type="InterPro" id="IPR038538">
    <property type="entry name" value="MTERF_sf"/>
</dbReference>
<dbReference type="Gene3D" id="1.25.70.10">
    <property type="entry name" value="Transcription termination factor 3, mitochondrial"/>
    <property type="match status" value="2"/>
</dbReference>
<evidence type="ECO:0000256" key="2">
    <source>
        <dbReference type="ARBA" id="ARBA00022472"/>
    </source>
</evidence>
<keyword evidence="2" id="KW-0805">Transcription regulation</keyword>
<reference evidence="4 5" key="1">
    <citation type="journal article" date="2021" name="BMC Genomics">
        <title>Datura genome reveals duplications of psychoactive alkaloid biosynthetic genes and high mutation rate following tissue culture.</title>
        <authorList>
            <person name="Rajewski A."/>
            <person name="Carter-House D."/>
            <person name="Stajich J."/>
            <person name="Litt A."/>
        </authorList>
    </citation>
    <scope>NUCLEOTIDE SEQUENCE [LARGE SCALE GENOMIC DNA]</scope>
    <source>
        <strain evidence="4">AR-01</strain>
    </source>
</reference>
<comment type="similarity">
    <text evidence="1">Belongs to the mTERF family.</text>
</comment>
<gene>
    <name evidence="4" type="ORF">HAX54_016616</name>
</gene>
<evidence type="ECO:0000313" key="4">
    <source>
        <dbReference type="EMBL" id="MCD9558925.1"/>
    </source>
</evidence>
<evidence type="ECO:0000313" key="5">
    <source>
        <dbReference type="Proteomes" id="UP000823775"/>
    </source>
</evidence>
<dbReference type="Proteomes" id="UP000823775">
    <property type="component" value="Unassembled WGS sequence"/>
</dbReference>
<protein>
    <submittedName>
        <fullName evidence="4">Uncharacterized protein</fullName>
    </submittedName>
</protein>
<organism evidence="4 5">
    <name type="scientific">Datura stramonium</name>
    <name type="common">Jimsonweed</name>
    <name type="synonym">Common thornapple</name>
    <dbReference type="NCBI Taxonomy" id="4076"/>
    <lineage>
        <taxon>Eukaryota</taxon>
        <taxon>Viridiplantae</taxon>
        <taxon>Streptophyta</taxon>
        <taxon>Embryophyta</taxon>
        <taxon>Tracheophyta</taxon>
        <taxon>Spermatophyta</taxon>
        <taxon>Magnoliopsida</taxon>
        <taxon>eudicotyledons</taxon>
        <taxon>Gunneridae</taxon>
        <taxon>Pentapetalae</taxon>
        <taxon>asterids</taxon>
        <taxon>lamiids</taxon>
        <taxon>Solanales</taxon>
        <taxon>Solanaceae</taxon>
        <taxon>Solanoideae</taxon>
        <taxon>Datureae</taxon>
        <taxon>Datura</taxon>
    </lineage>
</organism>
<name>A0ABS8UJV5_DATST</name>
<comment type="caution">
    <text evidence="4">The sequence shown here is derived from an EMBL/GenBank/DDBJ whole genome shotgun (WGS) entry which is preliminary data.</text>
</comment>
<keyword evidence="2" id="KW-0806">Transcription termination</keyword>
<dbReference type="Pfam" id="PF02536">
    <property type="entry name" value="mTERF"/>
    <property type="match status" value="1"/>
</dbReference>
<dbReference type="PANTHER" id="PTHR13068:SF3">
    <property type="entry name" value="MITOCHONDRIAL TRANSCRIPTION TERMINATION FACTOR FAMILY PROTEIN"/>
    <property type="match status" value="1"/>
</dbReference>
<keyword evidence="5" id="KW-1185">Reference proteome</keyword>
<accession>A0ABS8UJV5</accession>
<evidence type="ECO:0000256" key="1">
    <source>
        <dbReference type="ARBA" id="ARBA00007692"/>
    </source>
</evidence>
<dbReference type="SMART" id="SM00733">
    <property type="entry name" value="Mterf"/>
    <property type="match status" value="9"/>
</dbReference>
<keyword evidence="3" id="KW-0809">Transit peptide</keyword>
<dbReference type="PANTHER" id="PTHR13068">
    <property type="entry name" value="CGI-12 PROTEIN-RELATED"/>
    <property type="match status" value="1"/>
</dbReference>
<dbReference type="InterPro" id="IPR003690">
    <property type="entry name" value="MTERF"/>
</dbReference>
<keyword evidence="2" id="KW-0804">Transcription</keyword>